<evidence type="ECO:0000259" key="1">
    <source>
        <dbReference type="Pfam" id="PF00182"/>
    </source>
</evidence>
<dbReference type="InterPro" id="IPR000726">
    <property type="entry name" value="Glyco_hydro_19_cat"/>
</dbReference>
<dbReference type="Gene3D" id="1.10.530.10">
    <property type="match status" value="1"/>
</dbReference>
<dbReference type="InterPro" id="IPR052354">
    <property type="entry name" value="Cell_Wall_Dynamics_Protein"/>
</dbReference>
<feature type="domain" description="Glycoside hydrolase family 19 catalytic" evidence="1">
    <location>
        <begin position="117"/>
        <end position="171"/>
    </location>
</feature>
<gene>
    <name evidence="2" type="ORF">LMG21510_05071</name>
</gene>
<dbReference type="Proteomes" id="UP000721236">
    <property type="component" value="Unassembled WGS sequence"/>
</dbReference>
<dbReference type="SUPFAM" id="SSF53955">
    <property type="entry name" value="Lysozyme-like"/>
    <property type="match status" value="1"/>
</dbReference>
<dbReference type="PANTHER" id="PTHR34408">
    <property type="entry name" value="FAMILY PROTEIN, PUTATIVE-RELATED"/>
    <property type="match status" value="1"/>
</dbReference>
<evidence type="ECO:0000313" key="2">
    <source>
        <dbReference type="EMBL" id="CAG9184334.1"/>
    </source>
</evidence>
<name>A0ABM8XVA6_9BURK</name>
<evidence type="ECO:0000313" key="3">
    <source>
        <dbReference type="Proteomes" id="UP000721236"/>
    </source>
</evidence>
<dbReference type="Pfam" id="PF00182">
    <property type="entry name" value="Glyco_hydro_19"/>
    <property type="match status" value="1"/>
</dbReference>
<comment type="caution">
    <text evidence="2">The sequence shown here is derived from an EMBL/GenBank/DDBJ whole genome shotgun (WGS) entry which is preliminary data.</text>
</comment>
<keyword evidence="3" id="KW-1185">Reference proteome</keyword>
<protein>
    <recommendedName>
        <fullName evidence="1">Glycoside hydrolase family 19 catalytic domain-containing protein</fullName>
    </recommendedName>
</protein>
<dbReference type="InterPro" id="IPR023346">
    <property type="entry name" value="Lysozyme-like_dom_sf"/>
</dbReference>
<reference evidence="2 3" key="1">
    <citation type="submission" date="2021-08" db="EMBL/GenBank/DDBJ databases">
        <authorList>
            <person name="Peeters C."/>
        </authorList>
    </citation>
    <scope>NUCLEOTIDE SEQUENCE [LARGE SCALE GENOMIC DNA]</scope>
    <source>
        <strain evidence="2 3">LMG 21510</strain>
    </source>
</reference>
<dbReference type="EMBL" id="CAJZAH010000011">
    <property type="protein sequence ID" value="CAG9184334.1"/>
    <property type="molecule type" value="Genomic_DNA"/>
</dbReference>
<proteinExistence type="predicted"/>
<dbReference type="PANTHER" id="PTHR34408:SF1">
    <property type="entry name" value="GLYCOSYL HYDROLASE FAMILY 19 DOMAIN-CONTAINING PROTEIN HI_1415"/>
    <property type="match status" value="1"/>
</dbReference>
<accession>A0ABM8XVA6</accession>
<sequence length="212" mass="23657">MDKQTFQKAAGLSAALADRWFAPVSAALFEFGILQPHRVAQWIAQVGHESRGFSALSESFDYRPEALVATFSRMTPAVARQLGRQAGERMVPLDRQARIANIAYAGRYGNGDAASGDGWRHRGRGLKQITFRDNYRDCGQALGVDLVSQPDLLATDDTLAARSAAWFWYANGCNQLADRGDFRQLTRRINGGENGIEQREQRWLLARQFIHA</sequence>
<dbReference type="RefSeq" id="WP_224044619.1">
    <property type="nucleotide sequence ID" value="NZ_CAJZAH010000011.1"/>
</dbReference>
<organism evidence="2 3">
    <name type="scientific">Cupriavidus respiraculi</name>
    <dbReference type="NCBI Taxonomy" id="195930"/>
    <lineage>
        <taxon>Bacteria</taxon>
        <taxon>Pseudomonadati</taxon>
        <taxon>Pseudomonadota</taxon>
        <taxon>Betaproteobacteria</taxon>
        <taxon>Burkholderiales</taxon>
        <taxon>Burkholderiaceae</taxon>
        <taxon>Cupriavidus</taxon>
    </lineage>
</organism>